<accession>A0A846Y9R8</accession>
<dbReference type="Proteomes" id="UP000570678">
    <property type="component" value="Unassembled WGS sequence"/>
</dbReference>
<dbReference type="EMBL" id="JAAXOT010000001">
    <property type="protein sequence ID" value="NKY54572.1"/>
    <property type="molecule type" value="Genomic_DNA"/>
</dbReference>
<proteinExistence type="predicted"/>
<organism evidence="1 2">
    <name type="scientific">Nocardia flavorosea</name>
    <dbReference type="NCBI Taxonomy" id="53429"/>
    <lineage>
        <taxon>Bacteria</taxon>
        <taxon>Bacillati</taxon>
        <taxon>Actinomycetota</taxon>
        <taxon>Actinomycetes</taxon>
        <taxon>Mycobacteriales</taxon>
        <taxon>Nocardiaceae</taxon>
        <taxon>Nocardia</taxon>
    </lineage>
</organism>
<gene>
    <name evidence="1" type="ORF">HGA15_00050</name>
</gene>
<dbReference type="RefSeq" id="WP_157116196.1">
    <property type="nucleotide sequence ID" value="NZ_JAAXOT010000001.1"/>
</dbReference>
<dbReference type="AlphaFoldDB" id="A0A846Y9R8"/>
<name>A0A846Y9R8_9NOCA</name>
<comment type="caution">
    <text evidence="1">The sequence shown here is derived from an EMBL/GenBank/DDBJ whole genome shotgun (WGS) entry which is preliminary data.</text>
</comment>
<sequence length="232" mass="24825">MSRNSIAATMAGRHPSLAGIGQFRRADGMVGFEIGWPEVERDTIWARRLLEAWEVGPGDHALLTARNSEGPWFGPLVRAIRDTGVVFSNAEPYAWDARRVATLLSALPIKVVAGLSGEAADALLADDEAAARLAEVPVLWARGDAVEQLRRAGLQPAEMAMLGPVPAFSCPERKGLHIDPAEWRFTATASGLALTVVGDRLFRGRDIALDINGAIVEAPCTCGLPGPRINTE</sequence>
<protein>
    <recommendedName>
        <fullName evidence="3">AMP-binding enzyme</fullName>
    </recommendedName>
</protein>
<evidence type="ECO:0008006" key="3">
    <source>
        <dbReference type="Google" id="ProtNLM"/>
    </source>
</evidence>
<keyword evidence="2" id="KW-1185">Reference proteome</keyword>
<reference evidence="1 2" key="1">
    <citation type="submission" date="2020-04" db="EMBL/GenBank/DDBJ databases">
        <title>MicrobeNet Type strains.</title>
        <authorList>
            <person name="Nicholson A.C."/>
        </authorList>
    </citation>
    <scope>NUCLEOTIDE SEQUENCE [LARGE SCALE GENOMIC DNA]</scope>
    <source>
        <strain evidence="1 2">JCM 3332</strain>
    </source>
</reference>
<evidence type="ECO:0000313" key="2">
    <source>
        <dbReference type="Proteomes" id="UP000570678"/>
    </source>
</evidence>
<evidence type="ECO:0000313" key="1">
    <source>
        <dbReference type="EMBL" id="NKY54572.1"/>
    </source>
</evidence>